<feature type="domain" description="Serine aminopeptidase S33" evidence="3">
    <location>
        <begin position="32"/>
        <end position="144"/>
    </location>
</feature>
<evidence type="ECO:0000256" key="2">
    <source>
        <dbReference type="ARBA" id="ARBA00022801"/>
    </source>
</evidence>
<dbReference type="InterPro" id="IPR050261">
    <property type="entry name" value="FrsA_esterase"/>
</dbReference>
<dbReference type="PANTHER" id="PTHR22946:SF9">
    <property type="entry name" value="POLYKETIDE TRANSFERASE AF380"/>
    <property type="match status" value="1"/>
</dbReference>
<dbReference type="PANTHER" id="PTHR22946">
    <property type="entry name" value="DIENELACTONE HYDROLASE DOMAIN-CONTAINING PROTEIN-RELATED"/>
    <property type="match status" value="1"/>
</dbReference>
<dbReference type="SUPFAM" id="SSF53474">
    <property type="entry name" value="alpha/beta-Hydrolases"/>
    <property type="match status" value="1"/>
</dbReference>
<evidence type="ECO:0000256" key="1">
    <source>
        <dbReference type="ARBA" id="ARBA00008645"/>
    </source>
</evidence>
<evidence type="ECO:0000313" key="5">
    <source>
        <dbReference type="Proteomes" id="UP000501705"/>
    </source>
</evidence>
<dbReference type="Gene3D" id="3.40.50.1820">
    <property type="entry name" value="alpha/beta hydrolase"/>
    <property type="match status" value="1"/>
</dbReference>
<keyword evidence="2 4" id="KW-0378">Hydrolase</keyword>
<organism evidence="4 5">
    <name type="scientific">Nocardia brasiliensis</name>
    <dbReference type="NCBI Taxonomy" id="37326"/>
    <lineage>
        <taxon>Bacteria</taxon>
        <taxon>Bacillati</taxon>
        <taxon>Actinomycetota</taxon>
        <taxon>Actinomycetes</taxon>
        <taxon>Mycobacteriales</taxon>
        <taxon>Nocardiaceae</taxon>
        <taxon>Nocardia</taxon>
    </lineage>
</organism>
<protein>
    <submittedName>
        <fullName evidence="4">Alpha/beta fold hydrolase</fullName>
    </submittedName>
</protein>
<dbReference type="GO" id="GO:0052689">
    <property type="term" value="F:carboxylic ester hydrolase activity"/>
    <property type="evidence" value="ECO:0007669"/>
    <property type="project" value="UniProtKB-ARBA"/>
</dbReference>
<dbReference type="InterPro" id="IPR029058">
    <property type="entry name" value="AB_hydrolase_fold"/>
</dbReference>
<accession>A0A6G9XUY0</accession>
<comment type="similarity">
    <text evidence="1">Belongs to the AB hydrolase superfamily.</text>
</comment>
<dbReference type="Pfam" id="PF12146">
    <property type="entry name" value="Hydrolase_4"/>
    <property type="match status" value="1"/>
</dbReference>
<sequence>MAPRSDIEFRSHGTTLRGWLYRPATTGGDVPLVVLAHGLGAVKEMRLDAFAERFAAAGIAALVFDYRHFGASDGTPRQLLSISRQLADWSAAIDYASTLDGIDATRIALFGTSFSGGHVLRVAARDRRVAAVVAQCPFTDGPSSTTTVGLRPLLGIAVRAGLDVGAAVLRRPPVTVALTGAPGTTALMNAPDAAPGYTGLVPAEFTHQDAIAARIGLTLPLYRPGRDLRKIQCPVFLGVCLTDSVAPPERTLRYAAAAGPNVQVHEYQAGHFDIYVAPDFDRVVADETAFLVEHLRPQPVSA</sequence>
<reference evidence="4 5" key="1">
    <citation type="journal article" date="2019" name="ACS Chem. Biol.">
        <title>Identification and Mobilization of a Cryptic Antibiotic Biosynthesis Gene Locus from a Human-Pathogenic Nocardia Isolate.</title>
        <authorList>
            <person name="Herisse M."/>
            <person name="Ishida K."/>
            <person name="Porter J.L."/>
            <person name="Howden B."/>
            <person name="Hertweck C."/>
            <person name="Stinear T.P."/>
            <person name="Pidot S.J."/>
        </authorList>
    </citation>
    <scope>NUCLEOTIDE SEQUENCE [LARGE SCALE GENOMIC DNA]</scope>
    <source>
        <strain evidence="4 5">AUSMDU00024985</strain>
    </source>
</reference>
<gene>
    <name evidence="4" type="ORF">F5X71_22005</name>
</gene>
<dbReference type="Proteomes" id="UP000501705">
    <property type="component" value="Chromosome"/>
</dbReference>
<dbReference type="InterPro" id="IPR022742">
    <property type="entry name" value="Hydrolase_4"/>
</dbReference>
<proteinExistence type="inferred from homology"/>
<dbReference type="EMBL" id="CP046171">
    <property type="protein sequence ID" value="QIS04643.1"/>
    <property type="molecule type" value="Genomic_DNA"/>
</dbReference>
<name>A0A6G9XUY0_NOCBR</name>
<evidence type="ECO:0000313" key="4">
    <source>
        <dbReference type="EMBL" id="QIS04643.1"/>
    </source>
</evidence>
<dbReference type="AlphaFoldDB" id="A0A6G9XUY0"/>
<dbReference type="RefSeq" id="WP_167463756.1">
    <property type="nucleotide sequence ID" value="NZ_CP046171.1"/>
</dbReference>
<evidence type="ECO:0000259" key="3">
    <source>
        <dbReference type="Pfam" id="PF12146"/>
    </source>
</evidence>